<evidence type="ECO:0000256" key="1">
    <source>
        <dbReference type="SAM" id="SignalP"/>
    </source>
</evidence>
<organism evidence="2 3">
    <name type="scientific">Microvirga subterranea</name>
    <dbReference type="NCBI Taxonomy" id="186651"/>
    <lineage>
        <taxon>Bacteria</taxon>
        <taxon>Pseudomonadati</taxon>
        <taxon>Pseudomonadota</taxon>
        <taxon>Alphaproteobacteria</taxon>
        <taxon>Hyphomicrobiales</taxon>
        <taxon>Methylobacteriaceae</taxon>
        <taxon>Microvirga</taxon>
    </lineage>
</organism>
<evidence type="ECO:0000313" key="2">
    <source>
        <dbReference type="EMBL" id="RDI59136.1"/>
    </source>
</evidence>
<keyword evidence="3" id="KW-1185">Reference proteome</keyword>
<comment type="caution">
    <text evidence="2">The sequence shown here is derived from an EMBL/GenBank/DDBJ whole genome shotgun (WGS) entry which is preliminary data.</text>
</comment>
<feature type="signal peptide" evidence="1">
    <location>
        <begin position="1"/>
        <end position="26"/>
    </location>
</feature>
<proteinExistence type="predicted"/>
<dbReference type="AlphaFoldDB" id="A0A370HKM5"/>
<keyword evidence="1" id="KW-0732">Signal</keyword>
<gene>
    <name evidence="2" type="ORF">DES45_10447</name>
</gene>
<dbReference type="OrthoDB" id="8021269at2"/>
<sequence length="90" mass="10991">MTNTRRLSFILAGCVVFSSLAGAASAQPWMDRDYDRGWRDQDRGWDRGRDYDRGPRWRGRDRDRDCYYETRRERNRYGDIITRRYRVCED</sequence>
<feature type="chain" id="PRO_5016986298" evidence="1">
    <location>
        <begin position="27"/>
        <end position="90"/>
    </location>
</feature>
<dbReference type="RefSeq" id="WP_147282386.1">
    <property type="nucleotide sequence ID" value="NZ_QQBB01000004.1"/>
</dbReference>
<protein>
    <submittedName>
        <fullName evidence="2">Uncharacterized protein</fullName>
    </submittedName>
</protein>
<dbReference type="Proteomes" id="UP000254925">
    <property type="component" value="Unassembled WGS sequence"/>
</dbReference>
<accession>A0A370HKM5</accession>
<name>A0A370HKM5_9HYPH</name>
<dbReference type="EMBL" id="QQBB01000004">
    <property type="protein sequence ID" value="RDI59136.1"/>
    <property type="molecule type" value="Genomic_DNA"/>
</dbReference>
<evidence type="ECO:0000313" key="3">
    <source>
        <dbReference type="Proteomes" id="UP000254925"/>
    </source>
</evidence>
<reference evidence="2 3" key="1">
    <citation type="submission" date="2018-07" db="EMBL/GenBank/DDBJ databases">
        <title>Genomic Encyclopedia of Type Strains, Phase IV (KMG-IV): sequencing the most valuable type-strain genomes for metagenomic binning, comparative biology and taxonomic classification.</title>
        <authorList>
            <person name="Goeker M."/>
        </authorList>
    </citation>
    <scope>NUCLEOTIDE SEQUENCE [LARGE SCALE GENOMIC DNA]</scope>
    <source>
        <strain evidence="2 3">DSM 14364</strain>
    </source>
</reference>